<feature type="signal peptide" evidence="1">
    <location>
        <begin position="1"/>
        <end position="20"/>
    </location>
</feature>
<proteinExistence type="predicted"/>
<dbReference type="Proteomes" id="UP001606134">
    <property type="component" value="Unassembled WGS sequence"/>
</dbReference>
<keyword evidence="1" id="KW-0732">Signal</keyword>
<reference evidence="2 3" key="1">
    <citation type="submission" date="2024-08" db="EMBL/GenBank/DDBJ databases">
        <authorList>
            <person name="Lu H."/>
        </authorList>
    </citation>
    <scope>NUCLEOTIDE SEQUENCE [LARGE SCALE GENOMIC DNA]</scope>
    <source>
        <strain evidence="2 3">BYS78W</strain>
    </source>
</reference>
<comment type="caution">
    <text evidence="2">The sequence shown here is derived from an EMBL/GenBank/DDBJ whole genome shotgun (WGS) entry which is preliminary data.</text>
</comment>
<evidence type="ECO:0008006" key="4">
    <source>
        <dbReference type="Google" id="ProtNLM"/>
    </source>
</evidence>
<gene>
    <name evidence="2" type="ORF">ACG04R_13270</name>
</gene>
<evidence type="ECO:0000313" key="2">
    <source>
        <dbReference type="EMBL" id="MFG6487646.1"/>
    </source>
</evidence>
<sequence>MRTSAKFASLLVLFTSFAFAQQSTFDGKWSGPATSPSAGDIQVDLTIAKSGGTMRYEQKVNYTTIDQCANRDIPVSVVSQTASEMVIAIQGAKVLKGCFDETATLKFVDGKTLQSTLKDGRTMKLSRK</sequence>
<evidence type="ECO:0000256" key="1">
    <source>
        <dbReference type="SAM" id="SignalP"/>
    </source>
</evidence>
<dbReference type="EMBL" id="JBIGIC010000006">
    <property type="protein sequence ID" value="MFG6487646.1"/>
    <property type="molecule type" value="Genomic_DNA"/>
</dbReference>
<keyword evidence="3" id="KW-1185">Reference proteome</keyword>
<organism evidence="2 3">
    <name type="scientific">Pelomonas candidula</name>
    <dbReference type="NCBI Taxonomy" id="3299025"/>
    <lineage>
        <taxon>Bacteria</taxon>
        <taxon>Pseudomonadati</taxon>
        <taxon>Pseudomonadota</taxon>
        <taxon>Betaproteobacteria</taxon>
        <taxon>Burkholderiales</taxon>
        <taxon>Sphaerotilaceae</taxon>
        <taxon>Roseateles</taxon>
    </lineage>
</organism>
<dbReference type="RefSeq" id="WP_394410948.1">
    <property type="nucleotide sequence ID" value="NZ_JBIGIC010000006.1"/>
</dbReference>
<name>A0ABW7HCK0_9BURK</name>
<feature type="chain" id="PRO_5045616625" description="DUF3617 family protein" evidence="1">
    <location>
        <begin position="21"/>
        <end position="128"/>
    </location>
</feature>
<evidence type="ECO:0000313" key="3">
    <source>
        <dbReference type="Proteomes" id="UP001606134"/>
    </source>
</evidence>
<accession>A0ABW7HCK0</accession>
<protein>
    <recommendedName>
        <fullName evidence="4">DUF3617 family protein</fullName>
    </recommendedName>
</protein>